<evidence type="ECO:0000259" key="2">
    <source>
        <dbReference type="Pfam" id="PF03703"/>
    </source>
</evidence>
<keyword evidence="1" id="KW-0812">Transmembrane</keyword>
<accession>A0AAJ5WYM3</accession>
<gene>
    <name evidence="3" type="ORF">P0Y53_04250</name>
</gene>
<name>A0AAJ5WYM3_9BACT</name>
<evidence type="ECO:0000313" key="4">
    <source>
        <dbReference type="Proteomes" id="UP001220610"/>
    </source>
</evidence>
<keyword evidence="1" id="KW-0472">Membrane</keyword>
<proteinExistence type="predicted"/>
<keyword evidence="1" id="KW-1133">Transmembrane helix</keyword>
<dbReference type="InterPro" id="IPR005182">
    <property type="entry name" value="YdbS-like_PH"/>
</dbReference>
<evidence type="ECO:0000256" key="1">
    <source>
        <dbReference type="SAM" id="Phobius"/>
    </source>
</evidence>
<feature type="transmembrane region" description="Helical" evidence="1">
    <location>
        <begin position="62"/>
        <end position="80"/>
    </location>
</feature>
<dbReference type="PANTHER" id="PTHR34473">
    <property type="entry name" value="UPF0699 TRANSMEMBRANE PROTEIN YDBS"/>
    <property type="match status" value="1"/>
</dbReference>
<protein>
    <submittedName>
        <fullName evidence="3">PH domain-containing protein</fullName>
    </submittedName>
</protein>
<dbReference type="AlphaFoldDB" id="A0AAJ5WYM3"/>
<evidence type="ECO:0000313" key="3">
    <source>
        <dbReference type="EMBL" id="WEK36705.1"/>
    </source>
</evidence>
<sequence>MEFLNAPVDTETLPKAEDVAFKPIERSYFTVLRWQWGLSTLVLLAIGAGVVAMTPGLYQPRWWMLVLGSITFGCLVWRLAMEKGFSVKAYAVRERDIIYRTGWFVQRIHTCPFNRVLHSTVTAGPIERRYGLAALVLYSAGPNDTDLKIPGLVEADAYALKEWITKKIVHEPDAAHAE</sequence>
<reference evidence="3" key="1">
    <citation type="submission" date="2023-03" db="EMBL/GenBank/DDBJ databases">
        <title>Andean soil-derived lignocellulolytic bacterial consortium as a source of novel taxa and putative plastic-active enzymes.</title>
        <authorList>
            <person name="Diaz-Garcia L."/>
            <person name="Chuvochina M."/>
            <person name="Feuerriegel G."/>
            <person name="Bunk B."/>
            <person name="Sproer C."/>
            <person name="Streit W.R."/>
            <person name="Rodriguez L.M."/>
            <person name="Overmann J."/>
            <person name="Jimenez D.J."/>
        </authorList>
    </citation>
    <scope>NUCLEOTIDE SEQUENCE</scope>
    <source>
        <strain evidence="3">MAG 7</strain>
    </source>
</reference>
<dbReference type="EMBL" id="CP119311">
    <property type="protein sequence ID" value="WEK36705.1"/>
    <property type="molecule type" value="Genomic_DNA"/>
</dbReference>
<dbReference type="Proteomes" id="UP001220610">
    <property type="component" value="Chromosome"/>
</dbReference>
<organism evidence="3 4">
    <name type="scientific">Candidatus Pseudobacter hemicellulosilyticus</name>
    <dbReference type="NCBI Taxonomy" id="3121375"/>
    <lineage>
        <taxon>Bacteria</taxon>
        <taxon>Pseudomonadati</taxon>
        <taxon>Bacteroidota</taxon>
        <taxon>Chitinophagia</taxon>
        <taxon>Chitinophagales</taxon>
        <taxon>Chitinophagaceae</taxon>
        <taxon>Pseudobacter</taxon>
    </lineage>
</organism>
<feature type="domain" description="YdbS-like PH" evidence="2">
    <location>
        <begin position="90"/>
        <end position="164"/>
    </location>
</feature>
<dbReference type="Pfam" id="PF03703">
    <property type="entry name" value="bPH_2"/>
    <property type="match status" value="1"/>
</dbReference>
<dbReference type="PANTHER" id="PTHR34473:SF2">
    <property type="entry name" value="UPF0699 TRANSMEMBRANE PROTEIN YDBT"/>
    <property type="match status" value="1"/>
</dbReference>
<feature type="transmembrane region" description="Helical" evidence="1">
    <location>
        <begin position="36"/>
        <end position="56"/>
    </location>
</feature>